<protein>
    <submittedName>
        <fullName evidence="1">Uncharacterized protein</fullName>
    </submittedName>
</protein>
<dbReference type="Proteomes" id="UP001497700">
    <property type="component" value="Unassembled WGS sequence"/>
</dbReference>
<evidence type="ECO:0000313" key="2">
    <source>
        <dbReference type="Proteomes" id="UP001497700"/>
    </source>
</evidence>
<keyword evidence="2" id="KW-1185">Reference proteome</keyword>
<evidence type="ECO:0000313" key="1">
    <source>
        <dbReference type="EMBL" id="KAI4861233.1"/>
    </source>
</evidence>
<comment type="caution">
    <text evidence="1">The sequence shown here is derived from an EMBL/GenBank/DDBJ whole genome shotgun (WGS) entry which is preliminary data.</text>
</comment>
<name>A0ACB9YPE8_9PEZI</name>
<accession>A0ACB9YPE8</accession>
<reference evidence="1 2" key="1">
    <citation type="journal article" date="2022" name="New Phytol.">
        <title>Ecological generalism drives hyperdiversity of secondary metabolite gene clusters in xylarialean endophytes.</title>
        <authorList>
            <person name="Franco M.E.E."/>
            <person name="Wisecaver J.H."/>
            <person name="Arnold A.E."/>
            <person name="Ju Y.M."/>
            <person name="Slot J.C."/>
            <person name="Ahrendt S."/>
            <person name="Moore L.P."/>
            <person name="Eastman K.E."/>
            <person name="Scott K."/>
            <person name="Konkel Z."/>
            <person name="Mondo S.J."/>
            <person name="Kuo A."/>
            <person name="Hayes R.D."/>
            <person name="Haridas S."/>
            <person name="Andreopoulos B."/>
            <person name="Riley R."/>
            <person name="LaButti K."/>
            <person name="Pangilinan J."/>
            <person name="Lipzen A."/>
            <person name="Amirebrahimi M."/>
            <person name="Yan J."/>
            <person name="Adam C."/>
            <person name="Keymanesh K."/>
            <person name="Ng V."/>
            <person name="Louie K."/>
            <person name="Northen T."/>
            <person name="Drula E."/>
            <person name="Henrissat B."/>
            <person name="Hsieh H.M."/>
            <person name="Youens-Clark K."/>
            <person name="Lutzoni F."/>
            <person name="Miadlikowska J."/>
            <person name="Eastwood D.C."/>
            <person name="Hamelin R.C."/>
            <person name="Grigoriev I.V."/>
            <person name="U'Ren J.M."/>
        </authorList>
    </citation>
    <scope>NUCLEOTIDE SEQUENCE [LARGE SCALE GENOMIC DNA]</scope>
    <source>
        <strain evidence="1 2">CBS 119005</strain>
    </source>
</reference>
<organism evidence="1 2">
    <name type="scientific">Hypoxylon rubiginosum</name>
    <dbReference type="NCBI Taxonomy" id="110542"/>
    <lineage>
        <taxon>Eukaryota</taxon>
        <taxon>Fungi</taxon>
        <taxon>Dikarya</taxon>
        <taxon>Ascomycota</taxon>
        <taxon>Pezizomycotina</taxon>
        <taxon>Sordariomycetes</taxon>
        <taxon>Xylariomycetidae</taxon>
        <taxon>Xylariales</taxon>
        <taxon>Hypoxylaceae</taxon>
        <taxon>Hypoxylon</taxon>
    </lineage>
</organism>
<gene>
    <name evidence="1" type="ORF">F4820DRAFT_452125</name>
</gene>
<proteinExistence type="predicted"/>
<sequence length="74" mass="8180">MPSSQVEDKQGQPIREGDAVWTKIRGGRREGEVDRVVESADEAEKAGVKNPPKVLFKDQHGHDVAHNPGTLEHK</sequence>
<dbReference type="EMBL" id="MU393558">
    <property type="protein sequence ID" value="KAI4861233.1"/>
    <property type="molecule type" value="Genomic_DNA"/>
</dbReference>